<dbReference type="InterPro" id="IPR052529">
    <property type="entry name" value="Bact_Transport_Assoc"/>
</dbReference>
<feature type="transmembrane region" description="Helical" evidence="1">
    <location>
        <begin position="369"/>
        <end position="390"/>
    </location>
</feature>
<keyword evidence="1" id="KW-0812">Transmembrane</keyword>
<feature type="transmembrane region" description="Helical" evidence="1">
    <location>
        <begin position="216"/>
        <end position="245"/>
    </location>
</feature>
<name>A0A7G7CMG8_9CORY</name>
<sequence length="420" mass="45198">MTTFSNELTSQGTPRLIAPDVARGLALLGISAANATTAWFTNTEMDQAAMLGGISAAHPALDKVVAMLAALFVHNRGLPMFSTLLGVGVGFIALSLWRRGYPLAAARGRLIRRYLFLALFGAIHMVFLFYGDIMLFYGFAGVLLACMLGWKDSTLLKVAYWLLGAVCTVGLLLAAAMAFLFTDPAVAEGIAQSMNPSASMEGMPGAEMTNTYPGLVLFQAFMLLFTLFSLPFIGLAYMPLMMIGFVWARQGRMANVAQYRKSFQTWAAIGIAVMILVGLPWGLSAIGVLPTRLEPVFAIMNFSVGILTGPAILAIFVLLLDAVPHPAPLWLRVPAALGKRSMSGYLFQSVVYLILVSPFALNVGHNTGAAVQLGIAFTIWAASLALAWALEMANKPGPFEWLHRRLSYPTSSSPQPLPRA</sequence>
<evidence type="ECO:0000313" key="4">
    <source>
        <dbReference type="Proteomes" id="UP000515743"/>
    </source>
</evidence>
<keyword evidence="4" id="KW-1185">Reference proteome</keyword>
<evidence type="ECO:0000256" key="1">
    <source>
        <dbReference type="SAM" id="Phobius"/>
    </source>
</evidence>
<accession>A0A7G7CMG8</accession>
<dbReference type="InterPro" id="IPR007349">
    <property type="entry name" value="DUF418"/>
</dbReference>
<feature type="transmembrane region" description="Helical" evidence="1">
    <location>
        <begin position="133"/>
        <end position="151"/>
    </location>
</feature>
<proteinExistence type="predicted"/>
<organism evidence="3 4">
    <name type="scientific">Corynebacterium incognita</name>
    <dbReference type="NCBI Taxonomy" id="2754725"/>
    <lineage>
        <taxon>Bacteria</taxon>
        <taxon>Bacillati</taxon>
        <taxon>Actinomycetota</taxon>
        <taxon>Actinomycetes</taxon>
        <taxon>Mycobacteriales</taxon>
        <taxon>Corynebacteriaceae</taxon>
        <taxon>Corynebacterium</taxon>
    </lineage>
</organism>
<keyword evidence="1" id="KW-1133">Transmembrane helix</keyword>
<reference evidence="3 4" key="1">
    <citation type="submission" date="2020-07" db="EMBL/GenBank/DDBJ databases">
        <title>Complete genome and description of Corynebacterium incognita strain Marseille-Q3630 sp. nov.</title>
        <authorList>
            <person name="Boxberger M."/>
        </authorList>
    </citation>
    <scope>NUCLEOTIDE SEQUENCE [LARGE SCALE GENOMIC DNA]</scope>
    <source>
        <strain evidence="3 4">Marseille-Q3630</strain>
    </source>
</reference>
<dbReference type="AlphaFoldDB" id="A0A7G7CMG8"/>
<keyword evidence="1" id="KW-0472">Membrane</keyword>
<dbReference type="EMBL" id="CP059404">
    <property type="protein sequence ID" value="QNE88784.1"/>
    <property type="molecule type" value="Genomic_DNA"/>
</dbReference>
<protein>
    <submittedName>
        <fullName evidence="3">DUF418 domain-containing protein</fullName>
    </submittedName>
</protein>
<feature type="domain" description="DUF418" evidence="2">
    <location>
        <begin position="248"/>
        <end position="408"/>
    </location>
</feature>
<dbReference type="RefSeq" id="WP_185175174.1">
    <property type="nucleotide sequence ID" value="NZ_CP059404.1"/>
</dbReference>
<dbReference type="KEGG" id="cik:H0194_06715"/>
<feature type="transmembrane region" description="Helical" evidence="1">
    <location>
        <begin position="296"/>
        <end position="323"/>
    </location>
</feature>
<gene>
    <name evidence="3" type="ORF">H0194_06715</name>
</gene>
<feature type="transmembrane region" description="Helical" evidence="1">
    <location>
        <begin position="158"/>
        <end position="181"/>
    </location>
</feature>
<evidence type="ECO:0000259" key="2">
    <source>
        <dbReference type="Pfam" id="PF04235"/>
    </source>
</evidence>
<dbReference type="PANTHER" id="PTHR30590:SF2">
    <property type="entry name" value="INNER MEMBRANE PROTEIN"/>
    <property type="match status" value="1"/>
</dbReference>
<feature type="transmembrane region" description="Helical" evidence="1">
    <location>
        <begin position="77"/>
        <end position="98"/>
    </location>
</feature>
<dbReference type="Proteomes" id="UP000515743">
    <property type="component" value="Chromosome"/>
</dbReference>
<dbReference type="Pfam" id="PF04235">
    <property type="entry name" value="DUF418"/>
    <property type="match status" value="1"/>
</dbReference>
<evidence type="ECO:0000313" key="3">
    <source>
        <dbReference type="EMBL" id="QNE88784.1"/>
    </source>
</evidence>
<feature type="transmembrane region" description="Helical" evidence="1">
    <location>
        <begin position="266"/>
        <end position="290"/>
    </location>
</feature>
<dbReference type="PANTHER" id="PTHR30590">
    <property type="entry name" value="INNER MEMBRANE PROTEIN"/>
    <property type="match status" value="1"/>
</dbReference>
<feature type="transmembrane region" description="Helical" evidence="1">
    <location>
        <begin position="344"/>
        <end position="363"/>
    </location>
</feature>
<feature type="transmembrane region" description="Helical" evidence="1">
    <location>
        <begin position="110"/>
        <end position="127"/>
    </location>
</feature>